<feature type="compositionally biased region" description="Polar residues" evidence="1">
    <location>
        <begin position="160"/>
        <end position="176"/>
    </location>
</feature>
<organism evidence="2 3">
    <name type="scientific">Cercospora berteroae</name>
    <dbReference type="NCBI Taxonomy" id="357750"/>
    <lineage>
        <taxon>Eukaryota</taxon>
        <taxon>Fungi</taxon>
        <taxon>Dikarya</taxon>
        <taxon>Ascomycota</taxon>
        <taxon>Pezizomycotina</taxon>
        <taxon>Dothideomycetes</taxon>
        <taxon>Dothideomycetidae</taxon>
        <taxon>Mycosphaerellales</taxon>
        <taxon>Mycosphaerellaceae</taxon>
        <taxon>Cercospora</taxon>
    </lineage>
</organism>
<sequence length="650" mass="72316">MAVDNDRMDAFRIIIEDIEQNGDRYNNKSAQSMRIGILIAARGLRMKPKGEQVQTPTAARLRDALREWASRSKASSKNADVFSRGRAALDTTRRNKLGLAEAIEDERPSSEQTLTNELGGKADASSAQHPQAMASRSAYPPDVESSKAPVPIAIEDSEGSDLSSIPATSPRISTMNGYREATTARPIDDGSFGTSSHSKRSVSSAFDASSLKRKHQESGEEPERRKRPKRAAAPSDLLDASSSDAGNESAADLLYMGTTGKVSKSMAKDSDRAAPMSLENEHQSSDSQSQPAKQQASTLDQNESRPNMPVEGRPVVPLTAVSGSSGLPDMGSEGPQNLRASTPEWHTRFRQIRYPPAVPKLQTGYPESLEQVNAKKDVDTIIWRIRNANAELLEQTGIRDAKASMSHSPNPDLAALYAQVLPRPNIGSWKDRAMRLMNDGLDLDYWLNACAGAAIYEEVLTKPVPWRTPQQLLGDMKHSKWYFERLIRALGVRDDHLRNIEYILFRTGEQQIQEGSDFEREYVLPVAEELAVNFMMLLVQQIKHARPDVQIPEPSLESAKSSYTEIFKDALFLRGRCEVGPNDFDFVWEPPMAKFDRVAMTDVRGWDKHATSVQVCTFAAVRTRDDKEPEGWWYHSRARTYAYAQESDTS</sequence>
<reference evidence="3" key="1">
    <citation type="journal article" date="2017" name="bioRxiv">
        <title>Conservation of a gene cluster reveals novel cercosporin biosynthetic mechanisms and extends production to the genus Colletotrichum.</title>
        <authorList>
            <person name="de Jonge R."/>
            <person name="Ebert M.K."/>
            <person name="Huitt-Roehl C.R."/>
            <person name="Pal P."/>
            <person name="Suttle J.C."/>
            <person name="Spanner R.E."/>
            <person name="Neubauer J.D."/>
            <person name="Jurick W.M.II."/>
            <person name="Stott K.A."/>
            <person name="Secor G.A."/>
            <person name="Thomma B.P.H.J."/>
            <person name="Van de Peer Y."/>
            <person name="Townsend C.A."/>
            <person name="Bolton M.D."/>
        </authorList>
    </citation>
    <scope>NUCLEOTIDE SEQUENCE [LARGE SCALE GENOMIC DNA]</scope>
    <source>
        <strain evidence="3">CBS538.71</strain>
    </source>
</reference>
<gene>
    <name evidence="2" type="ORF">CBER1_04834</name>
</gene>
<accession>A0A2S6BRJ5</accession>
<comment type="caution">
    <text evidence="2">The sequence shown here is derived from an EMBL/GenBank/DDBJ whole genome shotgun (WGS) entry which is preliminary data.</text>
</comment>
<evidence type="ECO:0000313" key="2">
    <source>
        <dbReference type="EMBL" id="PPJ50108.1"/>
    </source>
</evidence>
<dbReference type="STRING" id="357750.A0A2S6BRJ5"/>
<evidence type="ECO:0000313" key="3">
    <source>
        <dbReference type="Proteomes" id="UP000237631"/>
    </source>
</evidence>
<feature type="compositionally biased region" description="Low complexity" evidence="1">
    <location>
        <begin position="231"/>
        <end position="245"/>
    </location>
</feature>
<dbReference type="AlphaFoldDB" id="A0A2S6BRJ5"/>
<dbReference type="EMBL" id="PNEN01001792">
    <property type="protein sequence ID" value="PPJ50108.1"/>
    <property type="molecule type" value="Genomic_DNA"/>
</dbReference>
<feature type="region of interest" description="Disordered" evidence="1">
    <location>
        <begin position="264"/>
        <end position="342"/>
    </location>
</feature>
<feature type="compositionally biased region" description="Polar residues" evidence="1">
    <location>
        <begin position="192"/>
        <end position="207"/>
    </location>
</feature>
<feature type="compositionally biased region" description="Polar residues" evidence="1">
    <location>
        <begin position="285"/>
        <end position="305"/>
    </location>
</feature>
<proteinExistence type="predicted"/>
<evidence type="ECO:0000256" key="1">
    <source>
        <dbReference type="SAM" id="MobiDB-lite"/>
    </source>
</evidence>
<name>A0A2S6BRJ5_9PEZI</name>
<dbReference type="Proteomes" id="UP000237631">
    <property type="component" value="Unassembled WGS sequence"/>
</dbReference>
<dbReference type="OrthoDB" id="3650969at2759"/>
<keyword evidence="3" id="KW-1185">Reference proteome</keyword>
<protein>
    <submittedName>
        <fullName evidence="2">Uncharacterized protein</fullName>
    </submittedName>
</protein>
<feature type="region of interest" description="Disordered" evidence="1">
    <location>
        <begin position="99"/>
        <end position="245"/>
    </location>
</feature>